<gene>
    <name evidence="1" type="ORF">Tco_0877618</name>
</gene>
<keyword evidence="2" id="KW-1185">Reference proteome</keyword>
<evidence type="ECO:0000313" key="2">
    <source>
        <dbReference type="Proteomes" id="UP001151760"/>
    </source>
</evidence>
<dbReference type="Proteomes" id="UP001151760">
    <property type="component" value="Unassembled WGS sequence"/>
</dbReference>
<accession>A0ABQ5BYP2</accession>
<proteinExistence type="predicted"/>
<organism evidence="1 2">
    <name type="scientific">Tanacetum coccineum</name>
    <dbReference type="NCBI Taxonomy" id="301880"/>
    <lineage>
        <taxon>Eukaryota</taxon>
        <taxon>Viridiplantae</taxon>
        <taxon>Streptophyta</taxon>
        <taxon>Embryophyta</taxon>
        <taxon>Tracheophyta</taxon>
        <taxon>Spermatophyta</taxon>
        <taxon>Magnoliopsida</taxon>
        <taxon>eudicotyledons</taxon>
        <taxon>Gunneridae</taxon>
        <taxon>Pentapetalae</taxon>
        <taxon>asterids</taxon>
        <taxon>campanulids</taxon>
        <taxon>Asterales</taxon>
        <taxon>Asteraceae</taxon>
        <taxon>Asteroideae</taxon>
        <taxon>Anthemideae</taxon>
        <taxon>Anthemidinae</taxon>
        <taxon>Tanacetum</taxon>
    </lineage>
</organism>
<dbReference type="EMBL" id="BQNB010013676">
    <property type="protein sequence ID" value="GJT18912.1"/>
    <property type="molecule type" value="Genomic_DNA"/>
</dbReference>
<evidence type="ECO:0000313" key="1">
    <source>
        <dbReference type="EMBL" id="GJT18912.1"/>
    </source>
</evidence>
<protein>
    <submittedName>
        <fullName evidence="1">Uncharacterized protein</fullName>
    </submittedName>
</protein>
<sequence>MEQITPLDFLGDMKRHHALSNAPSLLPRATSTSTGNFINNMYNIRLDRFEMLPCSLISVLAPHPVHYLYSCRKD</sequence>
<reference evidence="1" key="1">
    <citation type="journal article" date="2022" name="Int. J. Mol. Sci.">
        <title>Draft Genome of Tanacetum Coccineum: Genomic Comparison of Closely Related Tanacetum-Family Plants.</title>
        <authorList>
            <person name="Yamashiro T."/>
            <person name="Shiraishi A."/>
            <person name="Nakayama K."/>
            <person name="Satake H."/>
        </authorList>
    </citation>
    <scope>NUCLEOTIDE SEQUENCE</scope>
</reference>
<comment type="caution">
    <text evidence="1">The sequence shown here is derived from an EMBL/GenBank/DDBJ whole genome shotgun (WGS) entry which is preliminary data.</text>
</comment>
<name>A0ABQ5BYP2_9ASTR</name>
<reference evidence="1" key="2">
    <citation type="submission" date="2022-01" db="EMBL/GenBank/DDBJ databases">
        <authorList>
            <person name="Yamashiro T."/>
            <person name="Shiraishi A."/>
            <person name="Satake H."/>
            <person name="Nakayama K."/>
        </authorList>
    </citation>
    <scope>NUCLEOTIDE SEQUENCE</scope>
</reference>